<name>A0ABN7NG05_TIMPD</name>
<feature type="transmembrane region" description="Helical" evidence="10">
    <location>
        <begin position="507"/>
        <end position="533"/>
    </location>
</feature>
<keyword evidence="3 8" id="KW-0812">Transmembrane</keyword>
<evidence type="ECO:0000256" key="3">
    <source>
        <dbReference type="ARBA" id="ARBA00022692"/>
    </source>
</evidence>
<sequence length="704" mass="77998">MGMNSGHQQILPPPVVPSLYQDYSDSSNSDRSNSPSPPIVIKSTNKICASHQARKIKSFKAIFEHEIYNNSSNYAHSHSNLKCSSSKGLIDLNNSASAVHCNFLSSQIRNENRSKTKSKNKSGHYMICCENEIKHIPGAVIENCNHNTQIYLKVLSHEPFEHKNKSYNLKDKNYVAIYMSKEKNKEDSKCDKPPSPEKQIENPLPDSQKSEPPKTSARFPKLSRNGQFYLPSETDKKIRSSNFSHSDINSSGNSNMNETECLNSRLSMVEESPFYVQSPSFRSIENEKENFKNSRIDLQGDNESPQRLQRILSENSPPHGCDSDMKNVAIQYSSVGIQVSPSPQYRLRFLPICGCTTIEESNDWEFCGVEGLYFLLRLAGRWVLSQCGLTVILFLWALLGAAAFEATEGPREEEQMRDLRRMQSELAIELSTELRLVKQERHVWRDTVQKYMAKHEGLLLEAVSAGYGEGGGGGKIWSYAGCLLFAVSLLTTLGFGAPVPRTTLGRLAAVIFSAIGIPLHLILVLNVGMLVAVKLQSLALKWQPGTSLHSAMFQCCCHYTAKKHKNERRGSVHTQVSRESSNPPTGNEEPTTVFRSANTLIVGPFIPPRWLKWLPAVSIATYYLAGVLMFGVGRSRSLSDCLLFPLDFTAAGGVGLTPGCIRIFYAMYLEGAVALAAITVAILQVSAAKGMTELGLKLGLLTNS</sequence>
<feature type="domain" description="Potassium channel" evidence="11">
    <location>
        <begin position="475"/>
        <end position="530"/>
    </location>
</feature>
<keyword evidence="4 10" id="KW-1133">Transmembrane helix</keyword>
<feature type="compositionally biased region" description="Polar residues" evidence="9">
    <location>
        <begin position="572"/>
        <end position="590"/>
    </location>
</feature>
<keyword evidence="5 8" id="KW-0406">Ion transport</keyword>
<keyword evidence="7 8" id="KW-0407">Ion channel</keyword>
<comment type="subcellular location">
    <subcellularLocation>
        <location evidence="1">Membrane</location>
        <topology evidence="1">Multi-pass membrane protein</topology>
    </subcellularLocation>
</comment>
<evidence type="ECO:0000256" key="10">
    <source>
        <dbReference type="SAM" id="Phobius"/>
    </source>
</evidence>
<evidence type="ECO:0000313" key="12">
    <source>
        <dbReference type="EMBL" id="CAG2053794.1"/>
    </source>
</evidence>
<feature type="region of interest" description="Disordered" evidence="9">
    <location>
        <begin position="183"/>
        <end position="256"/>
    </location>
</feature>
<dbReference type="Gene3D" id="1.10.287.70">
    <property type="match status" value="1"/>
</dbReference>
<feature type="compositionally biased region" description="Basic and acidic residues" evidence="9">
    <location>
        <begin position="183"/>
        <end position="200"/>
    </location>
</feature>
<dbReference type="InterPro" id="IPR013099">
    <property type="entry name" value="K_chnl_dom"/>
</dbReference>
<keyword evidence="13" id="KW-1185">Reference proteome</keyword>
<reference evidence="12" key="1">
    <citation type="submission" date="2021-03" db="EMBL/GenBank/DDBJ databases">
        <authorList>
            <person name="Tran Van P."/>
        </authorList>
    </citation>
    <scope>NUCLEOTIDE SEQUENCE</scope>
</reference>
<dbReference type="PRINTS" id="PR01333">
    <property type="entry name" value="2POREKCHANEL"/>
</dbReference>
<evidence type="ECO:0000256" key="1">
    <source>
        <dbReference type="ARBA" id="ARBA00004141"/>
    </source>
</evidence>
<evidence type="ECO:0000256" key="2">
    <source>
        <dbReference type="ARBA" id="ARBA00022448"/>
    </source>
</evidence>
<feature type="transmembrane region" description="Helical" evidence="10">
    <location>
        <begin position="476"/>
        <end position="495"/>
    </location>
</feature>
<feature type="region of interest" description="Disordered" evidence="9">
    <location>
        <begin position="1"/>
        <end position="40"/>
    </location>
</feature>
<feature type="region of interest" description="Disordered" evidence="9">
    <location>
        <begin position="568"/>
        <end position="590"/>
    </location>
</feature>
<dbReference type="InterPro" id="IPR003280">
    <property type="entry name" value="2pore_dom_K_chnl"/>
</dbReference>
<dbReference type="Proteomes" id="UP001153148">
    <property type="component" value="Unassembled WGS sequence"/>
</dbReference>
<keyword evidence="6 10" id="KW-0472">Membrane</keyword>
<accession>A0ABN7NG05</accession>
<evidence type="ECO:0000259" key="11">
    <source>
        <dbReference type="Pfam" id="PF07885"/>
    </source>
</evidence>
<evidence type="ECO:0000256" key="7">
    <source>
        <dbReference type="ARBA" id="ARBA00023303"/>
    </source>
</evidence>
<comment type="similarity">
    <text evidence="8">Belongs to the two pore domain potassium channel (TC 1.A.1.8) family.</text>
</comment>
<evidence type="ECO:0000256" key="4">
    <source>
        <dbReference type="ARBA" id="ARBA00022989"/>
    </source>
</evidence>
<dbReference type="SUPFAM" id="SSF81324">
    <property type="entry name" value="Voltage-gated potassium channels"/>
    <property type="match status" value="1"/>
</dbReference>
<evidence type="ECO:0000256" key="5">
    <source>
        <dbReference type="ARBA" id="ARBA00023065"/>
    </source>
</evidence>
<evidence type="ECO:0000313" key="13">
    <source>
        <dbReference type="Proteomes" id="UP001153148"/>
    </source>
</evidence>
<feature type="transmembrane region" description="Helical" evidence="10">
    <location>
        <begin position="613"/>
        <end position="632"/>
    </location>
</feature>
<dbReference type="PANTHER" id="PTHR11003:SF87">
    <property type="entry name" value="POTASSIUM CHANNEL DOMAIN-CONTAINING PROTEIN"/>
    <property type="match status" value="1"/>
</dbReference>
<feature type="compositionally biased region" description="Low complexity" evidence="9">
    <location>
        <begin position="24"/>
        <end position="34"/>
    </location>
</feature>
<protein>
    <recommendedName>
        <fullName evidence="11">Potassium channel domain-containing protein</fullName>
    </recommendedName>
</protein>
<comment type="caution">
    <text evidence="12">The sequence shown here is derived from an EMBL/GenBank/DDBJ whole genome shotgun (WGS) entry which is preliminary data.</text>
</comment>
<gene>
    <name evidence="12" type="ORF">TPAB3V08_LOCUS838</name>
</gene>
<feature type="transmembrane region" description="Helical" evidence="10">
    <location>
        <begin position="644"/>
        <end position="665"/>
    </location>
</feature>
<feature type="transmembrane region" description="Helical" evidence="10">
    <location>
        <begin position="671"/>
        <end position="688"/>
    </location>
</feature>
<dbReference type="Pfam" id="PF07885">
    <property type="entry name" value="Ion_trans_2"/>
    <property type="match status" value="1"/>
</dbReference>
<evidence type="ECO:0000256" key="8">
    <source>
        <dbReference type="RuleBase" id="RU003857"/>
    </source>
</evidence>
<feature type="compositionally biased region" description="Low complexity" evidence="9">
    <location>
        <begin position="240"/>
        <end position="251"/>
    </location>
</feature>
<feature type="transmembrane region" description="Helical" evidence="10">
    <location>
        <begin position="382"/>
        <end position="404"/>
    </location>
</feature>
<evidence type="ECO:0000256" key="9">
    <source>
        <dbReference type="SAM" id="MobiDB-lite"/>
    </source>
</evidence>
<dbReference type="EMBL" id="CAJPIN010000686">
    <property type="protein sequence ID" value="CAG2053794.1"/>
    <property type="molecule type" value="Genomic_DNA"/>
</dbReference>
<dbReference type="PANTHER" id="PTHR11003">
    <property type="entry name" value="POTASSIUM CHANNEL, SUBFAMILY K"/>
    <property type="match status" value="1"/>
</dbReference>
<proteinExistence type="inferred from homology"/>
<evidence type="ECO:0000256" key="6">
    <source>
        <dbReference type="ARBA" id="ARBA00023136"/>
    </source>
</evidence>
<keyword evidence="2 8" id="KW-0813">Transport</keyword>
<organism evidence="12 13">
    <name type="scientific">Timema podura</name>
    <name type="common">Walking stick</name>
    <dbReference type="NCBI Taxonomy" id="61482"/>
    <lineage>
        <taxon>Eukaryota</taxon>
        <taxon>Metazoa</taxon>
        <taxon>Ecdysozoa</taxon>
        <taxon>Arthropoda</taxon>
        <taxon>Hexapoda</taxon>
        <taxon>Insecta</taxon>
        <taxon>Pterygota</taxon>
        <taxon>Neoptera</taxon>
        <taxon>Polyneoptera</taxon>
        <taxon>Phasmatodea</taxon>
        <taxon>Timematodea</taxon>
        <taxon>Timematoidea</taxon>
        <taxon>Timematidae</taxon>
        <taxon>Timema</taxon>
    </lineage>
</organism>